<evidence type="ECO:0000313" key="3">
    <source>
        <dbReference type="Proteomes" id="UP000008909"/>
    </source>
</evidence>
<dbReference type="InterPro" id="IPR000836">
    <property type="entry name" value="PRTase_dom"/>
</dbReference>
<dbReference type="Pfam" id="PF00156">
    <property type="entry name" value="Pribosyltran"/>
    <property type="match status" value="1"/>
</dbReference>
<reference evidence="2" key="1">
    <citation type="journal article" date="2011" name="Genome Biol.">
        <title>The draft genome of the carcinogenic human liver fluke Clonorchis sinensis.</title>
        <authorList>
            <person name="Wang X."/>
            <person name="Chen W."/>
            <person name="Huang Y."/>
            <person name="Sun J."/>
            <person name="Men J."/>
            <person name="Liu H."/>
            <person name="Luo F."/>
            <person name="Guo L."/>
            <person name="Lv X."/>
            <person name="Deng C."/>
            <person name="Zhou C."/>
            <person name="Fan Y."/>
            <person name="Li X."/>
            <person name="Huang L."/>
            <person name="Hu Y."/>
            <person name="Liang C."/>
            <person name="Hu X."/>
            <person name="Xu J."/>
            <person name="Yu X."/>
        </authorList>
    </citation>
    <scope>NUCLEOTIDE SEQUENCE [LARGE SCALE GENOMIC DNA]</scope>
    <source>
        <strain evidence="2">Henan</strain>
    </source>
</reference>
<dbReference type="InterPro" id="IPR050408">
    <property type="entry name" value="HGPRT"/>
</dbReference>
<dbReference type="Gene3D" id="3.40.50.2020">
    <property type="match status" value="2"/>
</dbReference>
<name>G7YAZ2_CLOSI</name>
<sequence length="764" mass="85500">MSYANSCGAKYPEPKLTSTLEFYIETGSYNPSDNWGNDTRCFVIPASHISTGQAVLCSQATQLALLPAELCVEGGNNPENDLLVDKQTTETVRQAVIRVAETVNNRTYKMEQRKVGDGALSVCAYNGLWDGRGIRNWQGRWHMTDDKVQQNPDGPSQSRLPQIYQIPARQNELPEHVPDMQRLQGLNDKTGTHIAIPSESGRDDTDCWRLRMPLFANTPPTGSDIQSLSDLHILLTTPGKMCTPADNRIIVVTCHTFGQTTSGSRSPQKKLEKLIETVQKVTSNAFSENLRCNSDKLEDDYRGFDVRQFCLPPRYANYVDSVLIPNGMLKDRIEKLALDIVTSFENDNARSLTLLCVLKGGFKFLADLVDGLELTIRARETSITMSMDFVRIKSYVNDKSHHEPVLTGLDDPKTLKGKDILVVEDIIDTGNTMKVLLNYLETLSPRSVRVARRVPPIGPSCSASNVVRCLPIKDPPVSTRRWHVALEKSKVTKGELNHMPHLDVIHPVYQPSLASAGFQRCPAATNSSGSHSEAVGHYRTPSFSSHWSIVTANVQSPCTYFIVDFMVDWRQLNAVCSGRFATKCDLPTGSQFAHSSAESGRLMAHGPLCTRTRYSNSWFGGTIEVLINLGWVINESRRGFIKMHNLIVEPRLTFATPGESECTQLSLDRFLMEEEEWAHTIPSERKRRIDNNSTLELNEVSVAGFEIPDRFVVGYAFDYNDHFRDMHISSMDDTSALTERVFTKPLTGMSMIRIRAWPSLFASV</sequence>
<keyword evidence="3" id="KW-1185">Reference proteome</keyword>
<evidence type="ECO:0000313" key="2">
    <source>
        <dbReference type="EMBL" id="GAA50126.1"/>
    </source>
</evidence>
<keyword evidence="2" id="KW-0328">Glycosyltransferase</keyword>
<dbReference type="GO" id="GO:0004422">
    <property type="term" value="F:hypoxanthine phosphoribosyltransferase activity"/>
    <property type="evidence" value="ECO:0007669"/>
    <property type="project" value="TreeGrafter"/>
</dbReference>
<keyword evidence="2" id="KW-0808">Transferase</keyword>
<dbReference type="SUPFAM" id="SSF53271">
    <property type="entry name" value="PRTase-like"/>
    <property type="match status" value="1"/>
</dbReference>
<gene>
    <name evidence="2" type="ORF">CLF_104098</name>
</gene>
<accession>G7YAZ2</accession>
<reference key="2">
    <citation type="submission" date="2011-10" db="EMBL/GenBank/DDBJ databases">
        <title>The genome and transcriptome sequence of Clonorchis sinensis provide insights into the carcinogenic liver fluke.</title>
        <authorList>
            <person name="Wang X."/>
            <person name="Huang Y."/>
            <person name="Chen W."/>
            <person name="Liu H."/>
            <person name="Guo L."/>
            <person name="Chen Y."/>
            <person name="Luo F."/>
            <person name="Zhou W."/>
            <person name="Sun J."/>
            <person name="Mao Q."/>
            <person name="Liang P."/>
            <person name="Zhou C."/>
            <person name="Tian Y."/>
            <person name="Men J."/>
            <person name="Lv X."/>
            <person name="Huang L."/>
            <person name="Zhou J."/>
            <person name="Hu Y."/>
            <person name="Li R."/>
            <person name="Zhang F."/>
            <person name="Lei H."/>
            <person name="Li X."/>
            <person name="Hu X."/>
            <person name="Liang C."/>
            <person name="Xu J."/>
            <person name="Wu Z."/>
            <person name="Yu X."/>
        </authorList>
    </citation>
    <scope>NUCLEOTIDE SEQUENCE</scope>
    <source>
        <strain>Henan</strain>
    </source>
</reference>
<evidence type="ECO:0000259" key="1">
    <source>
        <dbReference type="Pfam" id="PF00156"/>
    </source>
</evidence>
<dbReference type="PANTHER" id="PTHR43340:SF1">
    <property type="entry name" value="HYPOXANTHINE PHOSPHORIBOSYLTRANSFERASE"/>
    <property type="match status" value="1"/>
</dbReference>
<dbReference type="GO" id="GO:0032263">
    <property type="term" value="P:GMP salvage"/>
    <property type="evidence" value="ECO:0007669"/>
    <property type="project" value="TreeGrafter"/>
</dbReference>
<dbReference type="EMBL" id="DF143015">
    <property type="protein sequence ID" value="GAA50126.1"/>
    <property type="molecule type" value="Genomic_DNA"/>
</dbReference>
<dbReference type="PANTHER" id="PTHR43340">
    <property type="entry name" value="HYPOXANTHINE-GUANINE PHOSPHORIBOSYLTRANSFERASE"/>
    <property type="match status" value="1"/>
</dbReference>
<dbReference type="InterPro" id="IPR029057">
    <property type="entry name" value="PRTase-like"/>
</dbReference>
<dbReference type="Proteomes" id="UP000008909">
    <property type="component" value="Unassembled WGS sequence"/>
</dbReference>
<proteinExistence type="predicted"/>
<feature type="domain" description="Phosphoribosyltransferase" evidence="1">
    <location>
        <begin position="330"/>
        <end position="451"/>
    </location>
</feature>
<protein>
    <submittedName>
        <fullName evidence="2">Hypoxanthine phosphoribosyltransferase</fullName>
    </submittedName>
</protein>
<dbReference type="GO" id="GO:0006178">
    <property type="term" value="P:guanine salvage"/>
    <property type="evidence" value="ECO:0007669"/>
    <property type="project" value="TreeGrafter"/>
</dbReference>
<organism evidence="2 3">
    <name type="scientific">Clonorchis sinensis</name>
    <name type="common">Chinese liver fluke</name>
    <dbReference type="NCBI Taxonomy" id="79923"/>
    <lineage>
        <taxon>Eukaryota</taxon>
        <taxon>Metazoa</taxon>
        <taxon>Spiralia</taxon>
        <taxon>Lophotrochozoa</taxon>
        <taxon>Platyhelminthes</taxon>
        <taxon>Trematoda</taxon>
        <taxon>Digenea</taxon>
        <taxon>Opisthorchiida</taxon>
        <taxon>Opisthorchiata</taxon>
        <taxon>Opisthorchiidae</taxon>
        <taxon>Clonorchis</taxon>
    </lineage>
</organism>
<dbReference type="CDD" id="cd06223">
    <property type="entry name" value="PRTases_typeI"/>
    <property type="match status" value="1"/>
</dbReference>
<dbReference type="GO" id="GO:0032264">
    <property type="term" value="P:IMP salvage"/>
    <property type="evidence" value="ECO:0007669"/>
    <property type="project" value="TreeGrafter"/>
</dbReference>
<dbReference type="AlphaFoldDB" id="G7YAZ2"/>
<dbReference type="GO" id="GO:0005829">
    <property type="term" value="C:cytosol"/>
    <property type="evidence" value="ECO:0007669"/>
    <property type="project" value="TreeGrafter"/>
</dbReference>
<dbReference type="GO" id="GO:0000287">
    <property type="term" value="F:magnesium ion binding"/>
    <property type="evidence" value="ECO:0007669"/>
    <property type="project" value="TreeGrafter"/>
</dbReference>
<dbReference type="GO" id="GO:0046100">
    <property type="term" value="P:hypoxanthine metabolic process"/>
    <property type="evidence" value="ECO:0007669"/>
    <property type="project" value="TreeGrafter"/>
</dbReference>